<reference evidence="1" key="1">
    <citation type="submission" date="2021-08" db="EMBL/GenBank/DDBJ databases">
        <title>The first chromosome-level gecko genome reveals the dynamic sex chromosomes of Neotropical dwarf geckos (Sphaerodactylidae: Sphaerodactylus).</title>
        <authorList>
            <person name="Pinto B.J."/>
            <person name="Keating S.E."/>
            <person name="Gamble T."/>
        </authorList>
    </citation>
    <scope>NUCLEOTIDE SEQUENCE</scope>
    <source>
        <strain evidence="1">TG3544</strain>
    </source>
</reference>
<evidence type="ECO:0000313" key="2">
    <source>
        <dbReference type="Proteomes" id="UP000827872"/>
    </source>
</evidence>
<protein>
    <submittedName>
        <fullName evidence="1">Uncharacterized protein</fullName>
    </submittedName>
</protein>
<name>A0ACB8ECC1_9SAUR</name>
<organism evidence="1 2">
    <name type="scientific">Sphaerodactylus townsendi</name>
    <dbReference type="NCBI Taxonomy" id="933632"/>
    <lineage>
        <taxon>Eukaryota</taxon>
        <taxon>Metazoa</taxon>
        <taxon>Chordata</taxon>
        <taxon>Craniata</taxon>
        <taxon>Vertebrata</taxon>
        <taxon>Euteleostomi</taxon>
        <taxon>Lepidosauria</taxon>
        <taxon>Squamata</taxon>
        <taxon>Bifurcata</taxon>
        <taxon>Gekkota</taxon>
        <taxon>Sphaerodactylidae</taxon>
        <taxon>Sphaerodactylus</taxon>
    </lineage>
</organism>
<evidence type="ECO:0000313" key="1">
    <source>
        <dbReference type="EMBL" id="KAH7990072.1"/>
    </source>
</evidence>
<dbReference type="EMBL" id="CM037629">
    <property type="protein sequence ID" value="KAH7990072.1"/>
    <property type="molecule type" value="Genomic_DNA"/>
</dbReference>
<accession>A0ACB8ECC1</accession>
<dbReference type="Proteomes" id="UP000827872">
    <property type="component" value="Linkage Group LG16"/>
</dbReference>
<keyword evidence="2" id="KW-1185">Reference proteome</keyword>
<gene>
    <name evidence="1" type="ORF">K3G42_001737</name>
</gene>
<comment type="caution">
    <text evidence="1">The sequence shown here is derived from an EMBL/GenBank/DDBJ whole genome shotgun (WGS) entry which is preliminary data.</text>
</comment>
<sequence>MENMAAAALGLTLLLQLPPLLLLPPPKKHVAAQDALQPQSLGAGGAESGGGDGGEEGAGEKGDGDGGGGGLLLPQMYRHCKPPSFLRWLWHYKETFKMMPSDWSNNWVNLSFGHRKWSLLYCHKQVARLQKTWALSRPLCLHQVKKNGRLLCACA</sequence>
<proteinExistence type="predicted"/>